<comment type="caution">
    <text evidence="2">The sequence shown here is derived from an EMBL/GenBank/DDBJ whole genome shotgun (WGS) entry which is preliminary data.</text>
</comment>
<feature type="region of interest" description="Disordered" evidence="1">
    <location>
        <begin position="1"/>
        <end position="69"/>
    </location>
</feature>
<protein>
    <submittedName>
        <fullName evidence="2">Uncharacterized protein</fullName>
    </submittedName>
</protein>
<proteinExistence type="predicted"/>
<gene>
    <name evidence="2" type="ORF">GCM10009787_28640</name>
</gene>
<organism evidence="2 3">
    <name type="scientific">Streptomyces bangladeshensis</name>
    <dbReference type="NCBI Taxonomy" id="295352"/>
    <lineage>
        <taxon>Bacteria</taxon>
        <taxon>Bacillati</taxon>
        <taxon>Actinomycetota</taxon>
        <taxon>Actinomycetes</taxon>
        <taxon>Kitasatosporales</taxon>
        <taxon>Streptomycetaceae</taxon>
        <taxon>Streptomyces</taxon>
    </lineage>
</organism>
<evidence type="ECO:0000256" key="1">
    <source>
        <dbReference type="SAM" id="MobiDB-lite"/>
    </source>
</evidence>
<name>A0ABN3BGV4_9ACTN</name>
<keyword evidence="3" id="KW-1185">Reference proteome</keyword>
<feature type="compositionally biased region" description="Basic and acidic residues" evidence="1">
    <location>
        <begin position="1"/>
        <end position="16"/>
    </location>
</feature>
<accession>A0ABN3BGV4</accession>
<reference evidence="2 3" key="1">
    <citation type="journal article" date="2019" name="Int. J. Syst. Evol. Microbiol.">
        <title>The Global Catalogue of Microorganisms (GCM) 10K type strain sequencing project: providing services to taxonomists for standard genome sequencing and annotation.</title>
        <authorList>
            <consortium name="The Broad Institute Genomics Platform"/>
            <consortium name="The Broad Institute Genome Sequencing Center for Infectious Disease"/>
            <person name="Wu L."/>
            <person name="Ma J."/>
        </authorList>
    </citation>
    <scope>NUCLEOTIDE SEQUENCE [LARGE SCALE GENOMIC DNA]</scope>
    <source>
        <strain evidence="2 3">JCM 14924</strain>
    </source>
</reference>
<evidence type="ECO:0000313" key="2">
    <source>
        <dbReference type="EMBL" id="GAA2196043.1"/>
    </source>
</evidence>
<sequence length="119" mass="12826">MVSRPGDDVVPDRREVPGAVGAYGRPPLVQRGAGGLELAGPLGDQRADRRAPGMAARARPGARPVSGHGCVTFAARPPCRRRLPLIGRRRQAASQRCRFSEPFPTWLRQEPGEAVLLRG</sequence>
<dbReference type="EMBL" id="BAAAOQ010000008">
    <property type="protein sequence ID" value="GAA2196043.1"/>
    <property type="molecule type" value="Genomic_DNA"/>
</dbReference>
<feature type="compositionally biased region" description="Low complexity" evidence="1">
    <location>
        <begin position="52"/>
        <end position="64"/>
    </location>
</feature>
<dbReference type="Proteomes" id="UP001501391">
    <property type="component" value="Unassembled WGS sequence"/>
</dbReference>
<evidence type="ECO:0000313" key="3">
    <source>
        <dbReference type="Proteomes" id="UP001501391"/>
    </source>
</evidence>